<evidence type="ECO:0000313" key="3">
    <source>
        <dbReference type="Proteomes" id="UP001050691"/>
    </source>
</evidence>
<organism evidence="2 3">
    <name type="scientific">Clathrus columnatus</name>
    <dbReference type="NCBI Taxonomy" id="1419009"/>
    <lineage>
        <taxon>Eukaryota</taxon>
        <taxon>Fungi</taxon>
        <taxon>Dikarya</taxon>
        <taxon>Basidiomycota</taxon>
        <taxon>Agaricomycotina</taxon>
        <taxon>Agaricomycetes</taxon>
        <taxon>Phallomycetidae</taxon>
        <taxon>Phallales</taxon>
        <taxon>Clathraceae</taxon>
        <taxon>Clathrus</taxon>
    </lineage>
</organism>
<accession>A0AAV5ARH2</accession>
<dbReference type="AlphaFoldDB" id="A0AAV5ARH2"/>
<name>A0AAV5ARH2_9AGAM</name>
<sequence>MSSPVPEPVSVLVDTPKNQSECIAWACKHLCIFEEVDEDIVGIVAKIVEEDDDDEDIAQFQCNYNKKVTKRRHELLVECEEAAMKKKQEDLAKMKELFPAIAEEMEKLKSSQLVLVPATQPATSPSPIPFPIPSTSASKVKPKPKPKLVLKKTTTVTTRPVVMRRMLAMSHTPISRKKAAAPAPKPSSSCERTIDLIEEDELEEDVKIVPAKKAKFVPPIVTPSQKFSIISTIFPHIF</sequence>
<protein>
    <submittedName>
        <fullName evidence="2">Uncharacterized protein</fullName>
    </submittedName>
</protein>
<dbReference type="Proteomes" id="UP001050691">
    <property type="component" value="Unassembled WGS sequence"/>
</dbReference>
<proteinExistence type="predicted"/>
<evidence type="ECO:0000256" key="1">
    <source>
        <dbReference type="SAM" id="MobiDB-lite"/>
    </source>
</evidence>
<gene>
    <name evidence="2" type="ORF">Clacol_009724</name>
</gene>
<dbReference type="EMBL" id="BPWL01000011">
    <property type="protein sequence ID" value="GJJ15446.1"/>
    <property type="molecule type" value="Genomic_DNA"/>
</dbReference>
<feature type="region of interest" description="Disordered" evidence="1">
    <location>
        <begin position="124"/>
        <end position="145"/>
    </location>
</feature>
<keyword evidence="3" id="KW-1185">Reference proteome</keyword>
<reference evidence="2" key="1">
    <citation type="submission" date="2021-10" db="EMBL/GenBank/DDBJ databases">
        <title>De novo Genome Assembly of Clathrus columnatus (Basidiomycota, Fungi) Using Illumina and Nanopore Sequence Data.</title>
        <authorList>
            <person name="Ogiso-Tanaka E."/>
            <person name="Itagaki H."/>
            <person name="Hosoya T."/>
            <person name="Hosaka K."/>
        </authorList>
    </citation>
    <scope>NUCLEOTIDE SEQUENCE</scope>
    <source>
        <strain evidence="2">MO-923</strain>
    </source>
</reference>
<evidence type="ECO:0000313" key="2">
    <source>
        <dbReference type="EMBL" id="GJJ15446.1"/>
    </source>
</evidence>
<comment type="caution">
    <text evidence="2">The sequence shown here is derived from an EMBL/GenBank/DDBJ whole genome shotgun (WGS) entry which is preliminary data.</text>
</comment>